<proteinExistence type="predicted"/>
<evidence type="ECO:0000313" key="1">
    <source>
        <dbReference type="EMBL" id="KAH7850323.1"/>
    </source>
</evidence>
<gene>
    <name evidence="1" type="ORF">Vadar_031002</name>
</gene>
<name>A0ACB7Y9S1_9ERIC</name>
<protein>
    <submittedName>
        <fullName evidence="1">Uncharacterized protein</fullName>
    </submittedName>
</protein>
<comment type="caution">
    <text evidence="1">The sequence shown here is derived from an EMBL/GenBank/DDBJ whole genome shotgun (WGS) entry which is preliminary data.</text>
</comment>
<dbReference type="EMBL" id="CM037157">
    <property type="protein sequence ID" value="KAH7850323.1"/>
    <property type="molecule type" value="Genomic_DNA"/>
</dbReference>
<evidence type="ECO:0000313" key="2">
    <source>
        <dbReference type="Proteomes" id="UP000828048"/>
    </source>
</evidence>
<keyword evidence="2" id="KW-1185">Reference proteome</keyword>
<accession>A0ACB7Y9S1</accession>
<organism evidence="1 2">
    <name type="scientific">Vaccinium darrowii</name>
    <dbReference type="NCBI Taxonomy" id="229202"/>
    <lineage>
        <taxon>Eukaryota</taxon>
        <taxon>Viridiplantae</taxon>
        <taxon>Streptophyta</taxon>
        <taxon>Embryophyta</taxon>
        <taxon>Tracheophyta</taxon>
        <taxon>Spermatophyta</taxon>
        <taxon>Magnoliopsida</taxon>
        <taxon>eudicotyledons</taxon>
        <taxon>Gunneridae</taxon>
        <taxon>Pentapetalae</taxon>
        <taxon>asterids</taxon>
        <taxon>Ericales</taxon>
        <taxon>Ericaceae</taxon>
        <taxon>Vaccinioideae</taxon>
        <taxon>Vaccinieae</taxon>
        <taxon>Vaccinium</taxon>
    </lineage>
</organism>
<dbReference type="Proteomes" id="UP000828048">
    <property type="component" value="Chromosome 7"/>
</dbReference>
<reference evidence="1 2" key="1">
    <citation type="journal article" date="2021" name="Hortic Res">
        <title>High-quality reference genome and annotation aids understanding of berry development for evergreen blueberry (Vaccinium darrowii).</title>
        <authorList>
            <person name="Yu J."/>
            <person name="Hulse-Kemp A.M."/>
            <person name="Babiker E."/>
            <person name="Staton M."/>
        </authorList>
    </citation>
    <scope>NUCLEOTIDE SEQUENCE [LARGE SCALE GENOMIC DNA]</scope>
    <source>
        <strain evidence="2">cv. NJ 8807/NJ 8810</strain>
        <tissue evidence="1">Young leaf</tissue>
    </source>
</reference>
<sequence length="253" mass="27429">MEKETHLLEINLISAQGLKPPTANLRRLQTYAIAWVDPAFKLRTRTDTIGAENPTWNEKFLFRVSSRFLNGETSAVSVEIYAVGFINDPLIGTVRFLLNSHLSSAASGVGIDSPAFTAVHVRRPSGRFQGVLNIAVTILDGLEFGAVAGSSPAICFRDLMGKSRRCRRNKGTEKSDGESCDFSDGGESTTSSSSSTASTALKEWNWERGEKKAGKDGLATDGGGLLCGLVKAHLRPYDHNLRFLAGSQLHKEN</sequence>